<proteinExistence type="predicted"/>
<reference evidence="2" key="1">
    <citation type="journal article" date="2014" name="Int. J. Syst. Evol. Microbiol.">
        <title>Complete genome sequence of Corynebacterium casei LMG S-19264T (=DSM 44701T), isolated from a smear-ripened cheese.</title>
        <authorList>
            <consortium name="US DOE Joint Genome Institute (JGI-PGF)"/>
            <person name="Walter F."/>
            <person name="Albersmeier A."/>
            <person name="Kalinowski J."/>
            <person name="Ruckert C."/>
        </authorList>
    </citation>
    <scope>NUCLEOTIDE SEQUENCE</scope>
    <source>
        <strain evidence="2">CGMCC 1.15330</strain>
    </source>
</reference>
<dbReference type="Gene3D" id="2.60.120.10">
    <property type="entry name" value="Jelly Rolls"/>
    <property type="match status" value="1"/>
</dbReference>
<sequence>MARELQSVTEWRDVDRARFEAEVVPLRRPAVLRGLASAWPAVQAARQSAEALCDYVRRTDLGKPVPAFLGPPQIKGRFWYRDDLRGLNYQQRLAPIGELLDVLLGVQHEAEPPAFYAGAVPIAENCPDFARDNRTDLPGEGAVPRVWIGNRATVSTHFDMSENIAVVVGGRRRFTLFPPEQVGNLYVGPFDFTFAGPPVSMVDLRAPDLERYPRFAEALETAQVAELEPGDAIYVPYMWWHQVEALSPVNMLVNYWWDLSPRKWQGSPFRTLMHAIMSIRDLPPTERAVWRAWFDHYVFGDGHAAVAHLPPAGRGALGEMTPQMAQAVKRYLIDDLQR</sequence>
<dbReference type="Pfam" id="PF13621">
    <property type="entry name" value="Cupin_8"/>
    <property type="match status" value="1"/>
</dbReference>
<evidence type="ECO:0000313" key="3">
    <source>
        <dbReference type="Proteomes" id="UP000623067"/>
    </source>
</evidence>
<reference evidence="2" key="2">
    <citation type="submission" date="2020-09" db="EMBL/GenBank/DDBJ databases">
        <authorList>
            <person name="Sun Q."/>
            <person name="Zhou Y."/>
        </authorList>
    </citation>
    <scope>NUCLEOTIDE SEQUENCE</scope>
    <source>
        <strain evidence="2">CGMCC 1.15330</strain>
    </source>
</reference>
<dbReference type="SMART" id="SM00558">
    <property type="entry name" value="JmjC"/>
    <property type="match status" value="1"/>
</dbReference>
<evidence type="ECO:0000313" key="2">
    <source>
        <dbReference type="EMBL" id="GGB31073.1"/>
    </source>
</evidence>
<evidence type="ECO:0000259" key="1">
    <source>
        <dbReference type="PROSITE" id="PS51184"/>
    </source>
</evidence>
<keyword evidence="3" id="KW-1185">Reference proteome</keyword>
<dbReference type="Proteomes" id="UP000623067">
    <property type="component" value="Unassembled WGS sequence"/>
</dbReference>
<dbReference type="PROSITE" id="PS51184">
    <property type="entry name" value="JMJC"/>
    <property type="match status" value="1"/>
</dbReference>
<protein>
    <submittedName>
        <fullName evidence="2">Cupin</fullName>
    </submittedName>
</protein>
<feature type="domain" description="JmjC" evidence="1">
    <location>
        <begin position="109"/>
        <end position="272"/>
    </location>
</feature>
<dbReference type="EMBL" id="BMIH01000003">
    <property type="protein sequence ID" value="GGB31073.1"/>
    <property type="molecule type" value="Genomic_DNA"/>
</dbReference>
<dbReference type="PANTHER" id="PTHR12461:SF105">
    <property type="entry name" value="HYPOXIA-INDUCIBLE FACTOR 1-ALPHA INHIBITOR"/>
    <property type="match status" value="1"/>
</dbReference>
<dbReference type="AlphaFoldDB" id="A0A916T5R0"/>
<gene>
    <name evidence="2" type="ORF">GCM10011380_20530</name>
</gene>
<accession>A0A916T5R0</accession>
<name>A0A916T5R0_9SPHN</name>
<dbReference type="RefSeq" id="WP_188658698.1">
    <property type="nucleotide sequence ID" value="NZ_BMIH01000003.1"/>
</dbReference>
<dbReference type="InterPro" id="IPR041667">
    <property type="entry name" value="Cupin_8"/>
</dbReference>
<dbReference type="InterPro" id="IPR014710">
    <property type="entry name" value="RmlC-like_jellyroll"/>
</dbReference>
<comment type="caution">
    <text evidence="2">The sequence shown here is derived from an EMBL/GenBank/DDBJ whole genome shotgun (WGS) entry which is preliminary data.</text>
</comment>
<dbReference type="PANTHER" id="PTHR12461">
    <property type="entry name" value="HYPOXIA-INDUCIBLE FACTOR 1 ALPHA INHIBITOR-RELATED"/>
    <property type="match status" value="1"/>
</dbReference>
<organism evidence="2 3">
    <name type="scientific">Sphingomonas metalli</name>
    <dbReference type="NCBI Taxonomy" id="1779358"/>
    <lineage>
        <taxon>Bacteria</taxon>
        <taxon>Pseudomonadati</taxon>
        <taxon>Pseudomonadota</taxon>
        <taxon>Alphaproteobacteria</taxon>
        <taxon>Sphingomonadales</taxon>
        <taxon>Sphingomonadaceae</taxon>
        <taxon>Sphingomonas</taxon>
    </lineage>
</organism>
<dbReference type="InterPro" id="IPR003347">
    <property type="entry name" value="JmjC_dom"/>
</dbReference>
<dbReference type="SUPFAM" id="SSF51197">
    <property type="entry name" value="Clavaminate synthase-like"/>
    <property type="match status" value="1"/>
</dbReference>